<keyword evidence="8" id="KW-1185">Reference proteome</keyword>
<evidence type="ECO:0000256" key="5">
    <source>
        <dbReference type="PROSITE-ProRule" id="PRU00309"/>
    </source>
</evidence>
<dbReference type="PROSITE" id="PS50950">
    <property type="entry name" value="ZF_THAP"/>
    <property type="match status" value="1"/>
</dbReference>
<dbReference type="Proteomes" id="UP001356427">
    <property type="component" value="Unassembled WGS sequence"/>
</dbReference>
<dbReference type="GO" id="GO:0003677">
    <property type="term" value="F:DNA binding"/>
    <property type="evidence" value="ECO:0007669"/>
    <property type="project" value="UniProtKB-UniRule"/>
</dbReference>
<name>A0AAN8QFY6_9TELE</name>
<protein>
    <recommendedName>
        <fullName evidence="6">THAP-type domain-containing protein</fullName>
    </recommendedName>
</protein>
<dbReference type="Pfam" id="PF05485">
    <property type="entry name" value="THAP"/>
    <property type="match status" value="1"/>
</dbReference>
<dbReference type="InterPro" id="IPR006612">
    <property type="entry name" value="THAP_Znf"/>
</dbReference>
<organism evidence="7 8">
    <name type="scientific">Coregonus suidteri</name>
    <dbReference type="NCBI Taxonomy" id="861788"/>
    <lineage>
        <taxon>Eukaryota</taxon>
        <taxon>Metazoa</taxon>
        <taxon>Chordata</taxon>
        <taxon>Craniata</taxon>
        <taxon>Vertebrata</taxon>
        <taxon>Euteleostomi</taxon>
        <taxon>Actinopterygii</taxon>
        <taxon>Neopterygii</taxon>
        <taxon>Teleostei</taxon>
        <taxon>Protacanthopterygii</taxon>
        <taxon>Salmoniformes</taxon>
        <taxon>Salmonidae</taxon>
        <taxon>Coregoninae</taxon>
        <taxon>Coregonus</taxon>
    </lineage>
</organism>
<evidence type="ECO:0000259" key="6">
    <source>
        <dbReference type="PROSITE" id="PS50950"/>
    </source>
</evidence>
<keyword evidence="4 5" id="KW-0238">DNA-binding</keyword>
<sequence length="150" mass="17576">MFYNRISVMSTPLARLPKSSLHLLSFVRRQARRSSKNLKMPAWVAVKCTNRSVSTQPRIQQFKFLFHDRPRLQQFVANVRRMDWEPTQHCQICAHHFEEECFRRDDMVCPQPDSDCCAHHFSLSQLIYKSGQRAPGKKNKGLKLMISVPC</sequence>
<dbReference type="AlphaFoldDB" id="A0AAN8QFY6"/>
<proteinExistence type="predicted"/>
<evidence type="ECO:0000313" key="7">
    <source>
        <dbReference type="EMBL" id="KAK6303140.1"/>
    </source>
</evidence>
<reference evidence="7 8" key="1">
    <citation type="submission" date="2021-04" db="EMBL/GenBank/DDBJ databases">
        <authorList>
            <person name="De Guttry C."/>
            <person name="Zahm M."/>
            <person name="Klopp C."/>
            <person name="Cabau C."/>
            <person name="Louis A."/>
            <person name="Berthelot C."/>
            <person name="Parey E."/>
            <person name="Roest Crollius H."/>
            <person name="Montfort J."/>
            <person name="Robinson-Rechavi M."/>
            <person name="Bucao C."/>
            <person name="Bouchez O."/>
            <person name="Gislard M."/>
            <person name="Lluch J."/>
            <person name="Milhes M."/>
            <person name="Lampietro C."/>
            <person name="Lopez Roques C."/>
            <person name="Donnadieu C."/>
            <person name="Braasch I."/>
            <person name="Desvignes T."/>
            <person name="Postlethwait J."/>
            <person name="Bobe J."/>
            <person name="Wedekind C."/>
            <person name="Guiguen Y."/>
        </authorList>
    </citation>
    <scope>NUCLEOTIDE SEQUENCE [LARGE SCALE GENOMIC DNA]</scope>
    <source>
        <strain evidence="7">Cs_M1</strain>
        <tissue evidence="7">Blood</tissue>
    </source>
</reference>
<evidence type="ECO:0000256" key="1">
    <source>
        <dbReference type="ARBA" id="ARBA00022723"/>
    </source>
</evidence>
<keyword evidence="1" id="KW-0479">Metal-binding</keyword>
<evidence type="ECO:0000313" key="8">
    <source>
        <dbReference type="Proteomes" id="UP001356427"/>
    </source>
</evidence>
<keyword evidence="3" id="KW-0862">Zinc</keyword>
<feature type="domain" description="THAP-type" evidence="6">
    <location>
        <begin position="40"/>
        <end position="115"/>
    </location>
</feature>
<evidence type="ECO:0000256" key="3">
    <source>
        <dbReference type="ARBA" id="ARBA00022833"/>
    </source>
</evidence>
<keyword evidence="2 5" id="KW-0863">Zinc-finger</keyword>
<dbReference type="SUPFAM" id="SSF57716">
    <property type="entry name" value="Glucocorticoid receptor-like (DNA-binding domain)"/>
    <property type="match status" value="1"/>
</dbReference>
<dbReference type="GO" id="GO:0008270">
    <property type="term" value="F:zinc ion binding"/>
    <property type="evidence" value="ECO:0007669"/>
    <property type="project" value="UniProtKB-KW"/>
</dbReference>
<comment type="caution">
    <text evidence="7">The sequence shown here is derived from an EMBL/GenBank/DDBJ whole genome shotgun (WGS) entry which is preliminary data.</text>
</comment>
<gene>
    <name evidence="7" type="ORF">J4Q44_G00255940</name>
</gene>
<accession>A0AAN8QFY6</accession>
<dbReference type="EMBL" id="JAGTTL010000024">
    <property type="protein sequence ID" value="KAK6303140.1"/>
    <property type="molecule type" value="Genomic_DNA"/>
</dbReference>
<evidence type="ECO:0000256" key="4">
    <source>
        <dbReference type="ARBA" id="ARBA00023125"/>
    </source>
</evidence>
<evidence type="ECO:0000256" key="2">
    <source>
        <dbReference type="ARBA" id="ARBA00022771"/>
    </source>
</evidence>